<feature type="region of interest" description="Disordered" evidence="1">
    <location>
        <begin position="287"/>
        <end position="307"/>
    </location>
</feature>
<keyword evidence="2" id="KW-1185">Reference proteome</keyword>
<evidence type="ECO:0000256" key="1">
    <source>
        <dbReference type="SAM" id="MobiDB-lite"/>
    </source>
</evidence>
<evidence type="ECO:0000313" key="2">
    <source>
        <dbReference type="Proteomes" id="UP000887578"/>
    </source>
</evidence>
<feature type="compositionally biased region" description="Polar residues" evidence="1">
    <location>
        <begin position="138"/>
        <end position="153"/>
    </location>
</feature>
<dbReference type="InterPro" id="IPR027417">
    <property type="entry name" value="P-loop_NTPase"/>
</dbReference>
<feature type="compositionally biased region" description="Basic and acidic residues" evidence="1">
    <location>
        <begin position="98"/>
        <end position="113"/>
    </location>
</feature>
<sequence length="713" mass="80952">MILFVNSIRRINSKKNGSETLNKLTAAPHNSHRDVHAQQTDQRNINLAILESQIEAEKVRKEEAEADRERIQSLAAAAKRKTSVRKDKSTNEMPRSSYQEKVRTEEAEAERARIQSSDSVMNPSNNSSNWVEAIRGQIQKQTRETQTIDTQKQSTFSQTNDNSSNQNDSSNSYSFTENKSEKKRGSIKFPPRLQPPFDIYDNHDTPKSSSITTPSLPTEEKSYEIETNMYEKFDLIKKEQQKEAEERRKKEEKQFEELKKLIQPNPAEATKMPKLSASSSFHPCALSTSTKVQGQPNSVVAEKTSETQRDLKVGNSKKRDIKPISISNEPIKLVENQMIGTIDVIIENTNDSKNIAVIGLPKTGRSTLVGALAGGIWPKNLSQNPINTKYGKIYKLNYPNNGFIDGSVNENRPIYEEFFQNTKLSNLSTLIITIDGSVREEDYLVLSLAQKYCIPVVIARTKLDEWLDNRPKDQSKEDYVKDDKKYVIESLQKLGINFSQNNIYNISALSTIIIAEEGSQSDMFKYLQDEQSLFSMLHFEDNEHVVILNETQRPDVVFLGLSGAGKTAIMDGLLNLHLLQNDKMKEINYDETMPTEDVLKKLESIHAKIYLIVVPNTVGKIDANLVENFVKTGKNFAVLLSKSDEIIGNLKKQQTFVCMEDYVHDRHEAANIEFQKLNCTNIPMFAISGYKLTGFVEDSVEEESFLNFLKQFL</sequence>
<feature type="compositionally biased region" description="Polar residues" evidence="1">
    <location>
        <begin position="287"/>
        <end position="298"/>
    </location>
</feature>
<protein>
    <submittedName>
        <fullName evidence="3">Uncharacterized protein</fullName>
    </submittedName>
</protein>
<feature type="compositionally biased region" description="Polar residues" evidence="1">
    <location>
        <begin position="114"/>
        <end position="130"/>
    </location>
</feature>
<reference evidence="3" key="1">
    <citation type="submission" date="2022-11" db="UniProtKB">
        <authorList>
            <consortium name="WormBaseParasite"/>
        </authorList>
    </citation>
    <scope>IDENTIFICATION</scope>
</reference>
<feature type="region of interest" description="Disordered" evidence="1">
    <location>
        <begin position="74"/>
        <end position="221"/>
    </location>
</feature>
<evidence type="ECO:0000313" key="3">
    <source>
        <dbReference type="WBParaSite" id="PDA_v2.g3567.t1"/>
    </source>
</evidence>
<dbReference type="AlphaFoldDB" id="A0A914QK30"/>
<dbReference type="Proteomes" id="UP000887578">
    <property type="component" value="Unplaced"/>
</dbReference>
<dbReference type="SUPFAM" id="SSF52540">
    <property type="entry name" value="P-loop containing nucleoside triphosphate hydrolases"/>
    <property type="match status" value="2"/>
</dbReference>
<proteinExistence type="predicted"/>
<name>A0A914QK30_9BILA</name>
<feature type="compositionally biased region" description="Polar residues" evidence="1">
    <location>
        <begin position="207"/>
        <end position="216"/>
    </location>
</feature>
<organism evidence="2 3">
    <name type="scientific">Panagrolaimus davidi</name>
    <dbReference type="NCBI Taxonomy" id="227884"/>
    <lineage>
        <taxon>Eukaryota</taxon>
        <taxon>Metazoa</taxon>
        <taxon>Ecdysozoa</taxon>
        <taxon>Nematoda</taxon>
        <taxon>Chromadorea</taxon>
        <taxon>Rhabditida</taxon>
        <taxon>Tylenchina</taxon>
        <taxon>Panagrolaimomorpha</taxon>
        <taxon>Panagrolaimoidea</taxon>
        <taxon>Panagrolaimidae</taxon>
        <taxon>Panagrolaimus</taxon>
    </lineage>
</organism>
<dbReference type="WBParaSite" id="PDA_v2.g3567.t1">
    <property type="protein sequence ID" value="PDA_v2.g3567.t1"/>
    <property type="gene ID" value="PDA_v2.g3567"/>
</dbReference>
<accession>A0A914QK30</accession>
<feature type="compositionally biased region" description="Low complexity" evidence="1">
    <location>
        <begin position="154"/>
        <end position="175"/>
    </location>
</feature>
<dbReference type="Gene3D" id="3.40.50.300">
    <property type="entry name" value="P-loop containing nucleotide triphosphate hydrolases"/>
    <property type="match status" value="1"/>
</dbReference>